<name>A0A7J6X168_THATH</name>
<keyword evidence="9 10" id="KW-0472">Membrane</keyword>
<dbReference type="InterPro" id="IPR030183">
    <property type="entry name" value="SLAC/SLAH"/>
</dbReference>
<dbReference type="OrthoDB" id="1867618at2759"/>
<comment type="similarity">
    <text evidence="3">Belongs to the SLAC1 S-type anion channel family.</text>
</comment>
<evidence type="ECO:0000256" key="4">
    <source>
        <dbReference type="ARBA" id="ARBA00022448"/>
    </source>
</evidence>
<evidence type="ECO:0000256" key="7">
    <source>
        <dbReference type="ARBA" id="ARBA00022989"/>
    </source>
</evidence>
<keyword evidence="4" id="KW-0813">Transport</keyword>
<dbReference type="GO" id="GO:0008308">
    <property type="term" value="F:voltage-gated monoatomic anion channel activity"/>
    <property type="evidence" value="ECO:0007669"/>
    <property type="project" value="InterPro"/>
</dbReference>
<dbReference type="PANTHER" id="PTHR31269:SF22">
    <property type="entry name" value="OS01G0247700 PROTEIN"/>
    <property type="match status" value="1"/>
</dbReference>
<protein>
    <submittedName>
        <fullName evidence="11">S-type anion channel slah1</fullName>
    </submittedName>
</protein>
<keyword evidence="8" id="KW-0406">Ion transport</keyword>
<sequence length="85" mass="9562">MRRFDVAWWAYSFPLTVLAMASTEYAQEVKDNVAHGLMLVLLALSVLTFKSLIAFTAINTNRLLSDDDPMLDPITRPVSNCEVNE</sequence>
<evidence type="ECO:0000256" key="1">
    <source>
        <dbReference type="ARBA" id="ARBA00004127"/>
    </source>
</evidence>
<dbReference type="GO" id="GO:0005886">
    <property type="term" value="C:plasma membrane"/>
    <property type="evidence" value="ECO:0007669"/>
    <property type="project" value="UniProtKB-SubCell"/>
</dbReference>
<dbReference type="InterPro" id="IPR004695">
    <property type="entry name" value="SLAC1/Mae1/Ssu1/TehA"/>
</dbReference>
<comment type="caution">
    <text evidence="11">The sequence shown here is derived from an EMBL/GenBank/DDBJ whole genome shotgun (WGS) entry which is preliminary data.</text>
</comment>
<dbReference type="Gene3D" id="1.50.10.150">
    <property type="entry name" value="Voltage-dependent anion channel"/>
    <property type="match status" value="1"/>
</dbReference>
<accession>A0A7J6X168</accession>
<dbReference type="Proteomes" id="UP000554482">
    <property type="component" value="Unassembled WGS sequence"/>
</dbReference>
<evidence type="ECO:0000313" key="12">
    <source>
        <dbReference type="Proteomes" id="UP000554482"/>
    </source>
</evidence>
<evidence type="ECO:0000256" key="6">
    <source>
        <dbReference type="ARBA" id="ARBA00022692"/>
    </source>
</evidence>
<evidence type="ECO:0000256" key="8">
    <source>
        <dbReference type="ARBA" id="ARBA00023065"/>
    </source>
</evidence>
<feature type="transmembrane region" description="Helical" evidence="10">
    <location>
        <begin position="36"/>
        <end position="58"/>
    </location>
</feature>
<dbReference type="AlphaFoldDB" id="A0A7J6X168"/>
<evidence type="ECO:0000256" key="5">
    <source>
        <dbReference type="ARBA" id="ARBA00022475"/>
    </source>
</evidence>
<evidence type="ECO:0000256" key="3">
    <source>
        <dbReference type="ARBA" id="ARBA00007808"/>
    </source>
</evidence>
<dbReference type="Pfam" id="PF03595">
    <property type="entry name" value="SLAC1"/>
    <property type="match status" value="1"/>
</dbReference>
<organism evidence="11 12">
    <name type="scientific">Thalictrum thalictroides</name>
    <name type="common">Rue-anemone</name>
    <name type="synonym">Anemone thalictroides</name>
    <dbReference type="NCBI Taxonomy" id="46969"/>
    <lineage>
        <taxon>Eukaryota</taxon>
        <taxon>Viridiplantae</taxon>
        <taxon>Streptophyta</taxon>
        <taxon>Embryophyta</taxon>
        <taxon>Tracheophyta</taxon>
        <taxon>Spermatophyta</taxon>
        <taxon>Magnoliopsida</taxon>
        <taxon>Ranunculales</taxon>
        <taxon>Ranunculaceae</taxon>
        <taxon>Thalictroideae</taxon>
        <taxon>Thalictrum</taxon>
    </lineage>
</organism>
<dbReference type="PANTHER" id="PTHR31269">
    <property type="entry name" value="S-TYPE ANION CHANNEL SLAH3"/>
    <property type="match status" value="1"/>
</dbReference>
<comment type="subcellular location">
    <subcellularLocation>
        <location evidence="2">Cell membrane</location>
    </subcellularLocation>
    <subcellularLocation>
        <location evidence="1">Endomembrane system</location>
        <topology evidence="1">Multi-pass membrane protein</topology>
    </subcellularLocation>
</comment>
<keyword evidence="6 10" id="KW-0812">Transmembrane</keyword>
<dbReference type="InterPro" id="IPR038665">
    <property type="entry name" value="Voltage-dep_anion_channel_sf"/>
</dbReference>
<evidence type="ECO:0000256" key="2">
    <source>
        <dbReference type="ARBA" id="ARBA00004236"/>
    </source>
</evidence>
<keyword evidence="7 10" id="KW-1133">Transmembrane helix</keyword>
<dbReference type="GO" id="GO:0012505">
    <property type="term" value="C:endomembrane system"/>
    <property type="evidence" value="ECO:0007669"/>
    <property type="project" value="UniProtKB-SubCell"/>
</dbReference>
<dbReference type="EMBL" id="JABWDY010008010">
    <property type="protein sequence ID" value="KAF5202518.1"/>
    <property type="molecule type" value="Genomic_DNA"/>
</dbReference>
<gene>
    <name evidence="11" type="ORF">FRX31_007895</name>
</gene>
<dbReference type="GO" id="GO:0006873">
    <property type="term" value="P:intracellular monoatomic ion homeostasis"/>
    <property type="evidence" value="ECO:0007669"/>
    <property type="project" value="InterPro"/>
</dbReference>
<keyword evidence="12" id="KW-1185">Reference proteome</keyword>
<evidence type="ECO:0000256" key="10">
    <source>
        <dbReference type="SAM" id="Phobius"/>
    </source>
</evidence>
<evidence type="ECO:0000256" key="9">
    <source>
        <dbReference type="ARBA" id="ARBA00023136"/>
    </source>
</evidence>
<keyword evidence="5" id="KW-1003">Cell membrane</keyword>
<proteinExistence type="inferred from homology"/>
<evidence type="ECO:0000313" key="11">
    <source>
        <dbReference type="EMBL" id="KAF5202518.1"/>
    </source>
</evidence>
<reference evidence="11 12" key="1">
    <citation type="submission" date="2020-06" db="EMBL/GenBank/DDBJ databases">
        <title>Transcriptomic and genomic resources for Thalictrum thalictroides and T. hernandezii: Facilitating candidate gene discovery in an emerging model plant lineage.</title>
        <authorList>
            <person name="Arias T."/>
            <person name="Riano-Pachon D.M."/>
            <person name="Di Stilio V.S."/>
        </authorList>
    </citation>
    <scope>NUCLEOTIDE SEQUENCE [LARGE SCALE GENOMIC DNA]</scope>
    <source>
        <strain evidence="12">cv. WT478/WT964</strain>
        <tissue evidence="11">Leaves</tissue>
    </source>
</reference>